<reference evidence="1 2" key="1">
    <citation type="submission" date="2015-08" db="EMBL/GenBank/DDBJ databases">
        <title>Emmonsia species relationships and genome sequence.</title>
        <authorList>
            <person name="Cuomo C.A."/>
            <person name="Schwartz I.S."/>
            <person name="Kenyon C."/>
            <person name="De Hoog G.S."/>
            <person name="Govender N.P."/>
            <person name="Botha A."/>
            <person name="Moreno L."/>
            <person name="De Vries M."/>
            <person name="Munoz J.F."/>
            <person name="Stielow J.B."/>
        </authorList>
    </citation>
    <scope>NUCLEOTIDE SEQUENCE [LARGE SCALE GENOMIC DNA]</scope>
    <source>
        <strain evidence="1 2">EI222</strain>
    </source>
</reference>
<dbReference type="EMBL" id="LGTZ01003180">
    <property type="protein sequence ID" value="OJD10041.1"/>
    <property type="molecule type" value="Genomic_DNA"/>
</dbReference>
<keyword evidence="2" id="KW-1185">Reference proteome</keyword>
<evidence type="ECO:0000313" key="2">
    <source>
        <dbReference type="Proteomes" id="UP000242791"/>
    </source>
</evidence>
<dbReference type="AlphaFoldDB" id="A0A1J9NZP2"/>
<gene>
    <name evidence="1" type="ORF">ACJ73_09966</name>
</gene>
<protein>
    <submittedName>
        <fullName evidence="1">Uncharacterized protein</fullName>
    </submittedName>
</protein>
<evidence type="ECO:0000313" key="1">
    <source>
        <dbReference type="EMBL" id="OJD10041.1"/>
    </source>
</evidence>
<comment type="caution">
    <text evidence="1">The sequence shown here is derived from an EMBL/GenBank/DDBJ whole genome shotgun (WGS) entry which is preliminary data.</text>
</comment>
<sequence length="46" mass="4811">MDKPPGRLRARFAQSGTAGHRHHFVAKGIYVPHAVGGALGGTRCGD</sequence>
<organism evidence="1 2">
    <name type="scientific">Blastomyces percursus</name>
    <dbReference type="NCBI Taxonomy" id="1658174"/>
    <lineage>
        <taxon>Eukaryota</taxon>
        <taxon>Fungi</taxon>
        <taxon>Dikarya</taxon>
        <taxon>Ascomycota</taxon>
        <taxon>Pezizomycotina</taxon>
        <taxon>Eurotiomycetes</taxon>
        <taxon>Eurotiomycetidae</taxon>
        <taxon>Onygenales</taxon>
        <taxon>Ajellomycetaceae</taxon>
        <taxon>Blastomyces</taxon>
    </lineage>
</organism>
<accession>A0A1J9NZP2</accession>
<proteinExistence type="predicted"/>
<name>A0A1J9NZP2_9EURO</name>
<dbReference type="Proteomes" id="UP000242791">
    <property type="component" value="Unassembled WGS sequence"/>
</dbReference>
<dbReference type="VEuPathDB" id="FungiDB:ACJ73_09966"/>